<name>A0A0K0E727_STRER</name>
<evidence type="ECO:0000313" key="7">
    <source>
        <dbReference type="WBParaSite" id="SSTP_0000530300.1"/>
    </source>
</evidence>
<dbReference type="InterPro" id="IPR000612">
    <property type="entry name" value="PMP3"/>
</dbReference>
<feature type="transmembrane region" description="Helical" evidence="6">
    <location>
        <begin position="9"/>
        <end position="26"/>
    </location>
</feature>
<reference evidence="7" key="1">
    <citation type="submission" date="2015-08" db="UniProtKB">
        <authorList>
            <consortium name="WormBaseParasite"/>
        </authorList>
    </citation>
    <scope>IDENTIFICATION</scope>
</reference>
<evidence type="ECO:0000256" key="1">
    <source>
        <dbReference type="ARBA" id="ARBA00004370"/>
    </source>
</evidence>
<comment type="subcellular location">
    <subcellularLocation>
        <location evidence="1">Membrane</location>
    </subcellularLocation>
</comment>
<dbReference type="WBParaSite" id="SSTP_0000530300.1">
    <property type="protein sequence ID" value="SSTP_0000530300.1"/>
    <property type="gene ID" value="SSTP_0000530300"/>
</dbReference>
<sequence length="86" mass="9467">MYNSPSRCCLYFLAFLVPPVPVAMLYGCGSQFWINMILYFCCLGIPAMIHACIIISEFVPIVAVGPVVGPPVVVGGPMVHPVRRYY</sequence>
<keyword evidence="5 6" id="KW-0472">Membrane</keyword>
<comment type="similarity">
    <text evidence="2">Belongs to the UPF0057 (PMP3) family.</text>
</comment>
<evidence type="ECO:0000256" key="3">
    <source>
        <dbReference type="ARBA" id="ARBA00022692"/>
    </source>
</evidence>
<keyword evidence="3 6" id="KW-0812">Transmembrane</keyword>
<evidence type="ECO:0000256" key="2">
    <source>
        <dbReference type="ARBA" id="ARBA00009530"/>
    </source>
</evidence>
<organism evidence="7">
    <name type="scientific">Strongyloides stercoralis</name>
    <name type="common">Threadworm</name>
    <dbReference type="NCBI Taxonomy" id="6248"/>
    <lineage>
        <taxon>Eukaryota</taxon>
        <taxon>Metazoa</taxon>
        <taxon>Ecdysozoa</taxon>
        <taxon>Nematoda</taxon>
        <taxon>Chromadorea</taxon>
        <taxon>Rhabditida</taxon>
        <taxon>Tylenchina</taxon>
        <taxon>Panagrolaimomorpha</taxon>
        <taxon>Strongyloidoidea</taxon>
        <taxon>Strongyloididae</taxon>
        <taxon>Strongyloides</taxon>
    </lineage>
</organism>
<protein>
    <submittedName>
        <fullName evidence="7">Plasma membrane proteolipid 3</fullName>
    </submittedName>
</protein>
<feature type="transmembrane region" description="Helical" evidence="6">
    <location>
        <begin position="32"/>
        <end position="55"/>
    </location>
</feature>
<dbReference type="Pfam" id="PF01679">
    <property type="entry name" value="Pmp3"/>
    <property type="match status" value="1"/>
</dbReference>
<proteinExistence type="inferred from homology"/>
<evidence type="ECO:0000256" key="6">
    <source>
        <dbReference type="SAM" id="Phobius"/>
    </source>
</evidence>
<evidence type="ECO:0000256" key="4">
    <source>
        <dbReference type="ARBA" id="ARBA00022989"/>
    </source>
</evidence>
<dbReference type="AlphaFoldDB" id="A0A0K0E727"/>
<accession>A0A0K0E727</accession>
<dbReference type="PROSITE" id="PS51257">
    <property type="entry name" value="PROKAR_LIPOPROTEIN"/>
    <property type="match status" value="1"/>
</dbReference>
<dbReference type="GO" id="GO:0016020">
    <property type="term" value="C:membrane"/>
    <property type="evidence" value="ECO:0007669"/>
    <property type="project" value="UniProtKB-SubCell"/>
</dbReference>
<keyword evidence="4 6" id="KW-1133">Transmembrane helix</keyword>
<evidence type="ECO:0000256" key="5">
    <source>
        <dbReference type="ARBA" id="ARBA00023136"/>
    </source>
</evidence>